<dbReference type="InterPro" id="IPR051915">
    <property type="entry name" value="Cellulose_Degrad_GH3"/>
</dbReference>
<evidence type="ECO:0000313" key="10">
    <source>
        <dbReference type="Proteomes" id="UP000070383"/>
    </source>
</evidence>
<organism evidence="9 10">
    <name type="scientific">Anaerococcus tetradius</name>
    <dbReference type="NCBI Taxonomy" id="33036"/>
    <lineage>
        <taxon>Bacteria</taxon>
        <taxon>Bacillati</taxon>
        <taxon>Bacillota</taxon>
        <taxon>Tissierellia</taxon>
        <taxon>Tissierellales</taxon>
        <taxon>Peptoniphilaceae</taxon>
        <taxon>Anaerococcus</taxon>
    </lineage>
</organism>
<evidence type="ECO:0000256" key="4">
    <source>
        <dbReference type="ARBA" id="ARBA00022729"/>
    </source>
</evidence>
<feature type="domain" description="Glycoside hydrolase family 3 C-terminal" evidence="8">
    <location>
        <begin position="479"/>
        <end position="705"/>
    </location>
</feature>
<dbReference type="EMBL" id="LRPM01000007">
    <property type="protein sequence ID" value="KWZ79049.1"/>
    <property type="molecule type" value="Genomic_DNA"/>
</dbReference>
<dbReference type="Gene3D" id="3.20.20.300">
    <property type="entry name" value="Glycoside hydrolase, family 3, N-terminal domain"/>
    <property type="match status" value="1"/>
</dbReference>
<dbReference type="GO" id="GO:0009251">
    <property type="term" value="P:glucan catabolic process"/>
    <property type="evidence" value="ECO:0007669"/>
    <property type="project" value="TreeGrafter"/>
</dbReference>
<evidence type="ECO:0000256" key="2">
    <source>
        <dbReference type="ARBA" id="ARBA00005336"/>
    </source>
</evidence>
<feature type="domain" description="Glycoside hydrolase family 3 N-terminal" evidence="7">
    <location>
        <begin position="99"/>
        <end position="439"/>
    </location>
</feature>
<keyword evidence="4" id="KW-0732">Signal</keyword>
<dbReference type="GO" id="GO:0008422">
    <property type="term" value="F:beta-glucosidase activity"/>
    <property type="evidence" value="ECO:0007669"/>
    <property type="project" value="UniProtKB-EC"/>
</dbReference>
<evidence type="ECO:0000259" key="7">
    <source>
        <dbReference type="Pfam" id="PF00933"/>
    </source>
</evidence>
<dbReference type="SUPFAM" id="SSF51445">
    <property type="entry name" value="(Trans)glycosidases"/>
    <property type="match status" value="1"/>
</dbReference>
<keyword evidence="6" id="KW-0326">Glycosidase</keyword>
<evidence type="ECO:0000313" key="9">
    <source>
        <dbReference type="EMBL" id="KWZ79049.1"/>
    </source>
</evidence>
<gene>
    <name evidence="9" type="ORF">HMPREF3200_00342</name>
</gene>
<dbReference type="Gene3D" id="3.40.50.1700">
    <property type="entry name" value="Glycoside hydrolase family 3 C-terminal domain"/>
    <property type="match status" value="1"/>
</dbReference>
<keyword evidence="10" id="KW-1185">Reference proteome</keyword>
<dbReference type="InterPro" id="IPR036881">
    <property type="entry name" value="Glyco_hydro_3_C_sf"/>
</dbReference>
<evidence type="ECO:0000256" key="3">
    <source>
        <dbReference type="ARBA" id="ARBA00012744"/>
    </source>
</evidence>
<dbReference type="Pfam" id="PF01915">
    <property type="entry name" value="Glyco_hydro_3_C"/>
    <property type="match status" value="1"/>
</dbReference>
<dbReference type="PANTHER" id="PTHR30620:SF16">
    <property type="entry name" value="LYSOSOMAL BETA GLUCOSIDASE"/>
    <property type="match status" value="1"/>
</dbReference>
<evidence type="ECO:0000256" key="1">
    <source>
        <dbReference type="ARBA" id="ARBA00000448"/>
    </source>
</evidence>
<comment type="caution">
    <text evidence="9">The sequence shown here is derived from an EMBL/GenBank/DDBJ whole genome shotgun (WGS) entry which is preliminary data.</text>
</comment>
<dbReference type="OrthoDB" id="9805821at2"/>
<protein>
    <recommendedName>
        <fullName evidence="3">beta-glucosidase</fullName>
        <ecNumber evidence="3">3.2.1.21</ecNumber>
    </recommendedName>
</protein>
<dbReference type="RefSeq" id="WP_060928985.1">
    <property type="nucleotide sequence ID" value="NZ_CAMUDP010000020.1"/>
</dbReference>
<dbReference type="InterPro" id="IPR002772">
    <property type="entry name" value="Glyco_hydro_3_C"/>
</dbReference>
<dbReference type="InterPro" id="IPR017853">
    <property type="entry name" value="GH"/>
</dbReference>
<dbReference type="SUPFAM" id="SSF52279">
    <property type="entry name" value="Beta-D-glucan exohydrolase, C-terminal domain"/>
    <property type="match status" value="1"/>
</dbReference>
<evidence type="ECO:0000259" key="8">
    <source>
        <dbReference type="Pfam" id="PF01915"/>
    </source>
</evidence>
<dbReference type="PATRIC" id="fig|33036.3.peg.344"/>
<reference evidence="10" key="1">
    <citation type="submission" date="2016-01" db="EMBL/GenBank/DDBJ databases">
        <authorList>
            <person name="Mitreva M."/>
            <person name="Pepin K.H."/>
            <person name="Mihindukulasuriya K.A."/>
            <person name="Fulton R."/>
            <person name="Fronick C."/>
            <person name="O'Laughlin M."/>
            <person name="Miner T."/>
            <person name="Herter B."/>
            <person name="Rosa B.A."/>
            <person name="Cordes M."/>
            <person name="Tomlinson C."/>
            <person name="Wollam A."/>
            <person name="Palsikar V.B."/>
            <person name="Mardis E.R."/>
            <person name="Wilson R.K."/>
        </authorList>
    </citation>
    <scope>NUCLEOTIDE SEQUENCE [LARGE SCALE GENOMIC DNA]</scope>
    <source>
        <strain evidence="10">MJR8151</strain>
    </source>
</reference>
<sequence length="705" mass="79910">MTEQLKLEVRNKKLIENEGFKFKDLNGNGSLDPYEDWRLPSSVRAKDLAYRMTIEELAGNMMIKSQRMGLSQEDKAKTSHDGLLDEEVYEDTNIFIGQINHGSTGHILDKNLRHFILRDNFSEDEIAKWANAMNEVAESSRLGIPVIIASNSRNENAERTFGMNDAVGVFTTYPSTLGLAAAYLGDRARNFHPYGDYEYSIFKEFGQIARDEWKYSGLRKGYMYMIDTATDPRWQRFYGTLGEDVELITKACEDLIEAFQGEELNSESVALTMKHFPGGGARENGFDPHYKEGKFNVYATAGSLEKYHLPPFKRAAEKKVSSIMPYYSIPSHDKSAVQNYKGEKIPFEPVGFAFNQYFIQNILRGDMGFKGYINSDSGILDNMAWGMMHLEKQDRAACAINNGVDLISDTNEVEWIIKAYEEGKISRERLIEANIRLLTEMFDLGLFDDKTYVDPQRAKDFVANEENKKKAYSAHLRSVVLLKNKENCLPMADKAKVYVGYLHKEADKAETFRKEAIEELKNRDDIKIVGDINDADYIYVQITPKSGNYFTATPGLLELDLCENKTNKAMDGSEYTETTVANIDKLDEYRKIADKNGAKLIVTVNSNMPWLLEKAEVKADALLAHFETFTPAQMDVLTGKFAPTGKLPFTFPKSEEAIAVDEEGICVSPNDVPGYDKEKYMPEGMTYAYKDECGNEYKLGFGLTY</sequence>
<evidence type="ECO:0000256" key="5">
    <source>
        <dbReference type="ARBA" id="ARBA00022801"/>
    </source>
</evidence>
<dbReference type="Pfam" id="PF00933">
    <property type="entry name" value="Glyco_hydro_3"/>
    <property type="match status" value="1"/>
</dbReference>
<dbReference type="Proteomes" id="UP000070383">
    <property type="component" value="Unassembled WGS sequence"/>
</dbReference>
<proteinExistence type="inferred from homology"/>
<evidence type="ECO:0000256" key="6">
    <source>
        <dbReference type="ARBA" id="ARBA00023295"/>
    </source>
</evidence>
<dbReference type="InterPro" id="IPR001764">
    <property type="entry name" value="Glyco_hydro_3_N"/>
</dbReference>
<comment type="similarity">
    <text evidence="2">Belongs to the glycosyl hydrolase 3 family.</text>
</comment>
<dbReference type="EC" id="3.2.1.21" evidence="3"/>
<dbReference type="InterPro" id="IPR036962">
    <property type="entry name" value="Glyco_hydro_3_N_sf"/>
</dbReference>
<dbReference type="AlphaFoldDB" id="A0A133KHK4"/>
<comment type="catalytic activity">
    <reaction evidence="1">
        <text>Hydrolysis of terminal, non-reducing beta-D-glucosyl residues with release of beta-D-glucose.</text>
        <dbReference type="EC" id="3.2.1.21"/>
    </reaction>
</comment>
<dbReference type="STRING" id="33036.HMPREF3200_00342"/>
<accession>A0A133KHK4</accession>
<name>A0A133KHK4_9FIRM</name>
<keyword evidence="5 9" id="KW-0378">Hydrolase</keyword>
<dbReference type="PANTHER" id="PTHR30620">
    <property type="entry name" value="PERIPLASMIC BETA-GLUCOSIDASE-RELATED"/>
    <property type="match status" value="1"/>
</dbReference>